<dbReference type="InterPro" id="IPR013785">
    <property type="entry name" value="Aldolase_TIM"/>
</dbReference>
<dbReference type="GO" id="GO:0051539">
    <property type="term" value="F:4 iron, 4 sulfur cluster binding"/>
    <property type="evidence" value="ECO:0007669"/>
    <property type="project" value="UniProtKB-KW"/>
</dbReference>
<keyword evidence="3" id="KW-0949">S-adenosyl-L-methionine</keyword>
<dbReference type="SFLD" id="SFLDS00029">
    <property type="entry name" value="Radical_SAM"/>
    <property type="match status" value="1"/>
</dbReference>
<keyword evidence="6" id="KW-0411">Iron-sulfur</keyword>
<dbReference type="AlphaFoldDB" id="A0A644TYF4"/>
<dbReference type="InterPro" id="IPR058240">
    <property type="entry name" value="rSAM_sf"/>
</dbReference>
<evidence type="ECO:0000313" key="8">
    <source>
        <dbReference type="EMBL" id="MPL71262.1"/>
    </source>
</evidence>
<gene>
    <name evidence="8" type="ORF">SDC9_17036</name>
</gene>
<dbReference type="PANTHER" id="PTHR30352">
    <property type="entry name" value="PYRUVATE FORMATE-LYASE-ACTIVATING ENZYME"/>
    <property type="match status" value="1"/>
</dbReference>
<dbReference type="PROSITE" id="PS51918">
    <property type="entry name" value="RADICAL_SAM"/>
    <property type="match status" value="1"/>
</dbReference>
<dbReference type="InterPro" id="IPR027596">
    <property type="entry name" value="AmmeMemoSam_rS"/>
</dbReference>
<evidence type="ECO:0000256" key="5">
    <source>
        <dbReference type="ARBA" id="ARBA00023004"/>
    </source>
</evidence>
<feature type="domain" description="Radical SAM core" evidence="7">
    <location>
        <begin position="68"/>
        <end position="282"/>
    </location>
</feature>
<sequence>MIIESILFNKLENKKVKCNVCNHRCKIAENKQGFCLTRNNLNGKLYSCNYALISSQAIDPIEKKPLYHFLPGSLTYSLGGFGCNMRCLNCQNYIISQNIDKHNESIEILPEKVVKNAINANCQSIAWTYNEPTMYLEYVLETALISHENGLKNIYVSNGYMSDESLNLLLPQIDAFNIDLKSMSNEFYINNCKATLEPILNNLKNIYEHKNHLEITNLLIGGYNDSYELIKSLTDFIADELGKDVPLHFSRFFPYYKMSHVPPTEISKLEIAKEIAIESGLNNIYLGNVPFKQNTKCPNCGELLIERDGYNIKNMNMITGGKCGICHKELNFAE</sequence>
<keyword evidence="5" id="KW-0408">Iron</keyword>
<dbReference type="CDD" id="cd01335">
    <property type="entry name" value="Radical_SAM"/>
    <property type="match status" value="1"/>
</dbReference>
<dbReference type="SUPFAM" id="SSF102114">
    <property type="entry name" value="Radical SAM enzymes"/>
    <property type="match status" value="1"/>
</dbReference>
<dbReference type="GO" id="GO:0003824">
    <property type="term" value="F:catalytic activity"/>
    <property type="evidence" value="ECO:0007669"/>
    <property type="project" value="InterPro"/>
</dbReference>
<dbReference type="NCBIfam" id="TIGR04337">
    <property type="entry name" value="AmmeMemoSam_rS"/>
    <property type="match status" value="1"/>
</dbReference>
<dbReference type="Gene3D" id="3.20.20.70">
    <property type="entry name" value="Aldolase class I"/>
    <property type="match status" value="1"/>
</dbReference>
<comment type="cofactor">
    <cofactor evidence="1">
        <name>[4Fe-4S] cluster</name>
        <dbReference type="ChEBI" id="CHEBI:49883"/>
    </cofactor>
</comment>
<evidence type="ECO:0000256" key="1">
    <source>
        <dbReference type="ARBA" id="ARBA00001966"/>
    </source>
</evidence>
<accession>A0A644TYF4</accession>
<evidence type="ECO:0000256" key="2">
    <source>
        <dbReference type="ARBA" id="ARBA00022485"/>
    </source>
</evidence>
<keyword evidence="4" id="KW-0479">Metal-binding</keyword>
<proteinExistence type="predicted"/>
<evidence type="ECO:0000256" key="6">
    <source>
        <dbReference type="ARBA" id="ARBA00023014"/>
    </source>
</evidence>
<dbReference type="GO" id="GO:0046872">
    <property type="term" value="F:metal ion binding"/>
    <property type="evidence" value="ECO:0007669"/>
    <property type="project" value="UniProtKB-KW"/>
</dbReference>
<evidence type="ECO:0000256" key="4">
    <source>
        <dbReference type="ARBA" id="ARBA00022723"/>
    </source>
</evidence>
<reference evidence="8" key="1">
    <citation type="submission" date="2019-08" db="EMBL/GenBank/DDBJ databases">
        <authorList>
            <person name="Kucharzyk K."/>
            <person name="Murdoch R.W."/>
            <person name="Higgins S."/>
            <person name="Loffler F."/>
        </authorList>
    </citation>
    <scope>NUCLEOTIDE SEQUENCE</scope>
</reference>
<dbReference type="InterPro" id="IPR034457">
    <property type="entry name" value="Organic_radical-activating"/>
</dbReference>
<evidence type="ECO:0000256" key="3">
    <source>
        <dbReference type="ARBA" id="ARBA00022691"/>
    </source>
</evidence>
<protein>
    <recommendedName>
        <fullName evidence="7">Radical SAM core domain-containing protein</fullName>
    </recommendedName>
</protein>
<dbReference type="PIRSF" id="PIRSF004869">
    <property type="entry name" value="PflX_prd"/>
    <property type="match status" value="1"/>
</dbReference>
<dbReference type="InterPro" id="IPR007197">
    <property type="entry name" value="rSAM"/>
</dbReference>
<dbReference type="EMBL" id="VSSQ01000058">
    <property type="protein sequence ID" value="MPL71262.1"/>
    <property type="molecule type" value="Genomic_DNA"/>
</dbReference>
<comment type="caution">
    <text evidence="8">The sequence shown here is derived from an EMBL/GenBank/DDBJ whole genome shotgun (WGS) entry which is preliminary data.</text>
</comment>
<dbReference type="InterPro" id="IPR016431">
    <property type="entry name" value="Pyrv-formate_lyase-activ_prd"/>
</dbReference>
<organism evidence="8">
    <name type="scientific">bioreactor metagenome</name>
    <dbReference type="NCBI Taxonomy" id="1076179"/>
    <lineage>
        <taxon>unclassified sequences</taxon>
        <taxon>metagenomes</taxon>
        <taxon>ecological metagenomes</taxon>
    </lineage>
</organism>
<evidence type="ECO:0000259" key="7">
    <source>
        <dbReference type="PROSITE" id="PS51918"/>
    </source>
</evidence>
<dbReference type="SFLD" id="SFLDG01101">
    <property type="entry name" value="Uncharacterised_Radical_SAM_Su"/>
    <property type="match status" value="1"/>
</dbReference>
<keyword evidence="2" id="KW-0004">4Fe-4S</keyword>
<dbReference type="PANTHER" id="PTHR30352:SF5">
    <property type="entry name" value="PYRUVATE FORMATE-LYASE 1-ACTIVATING ENZYME"/>
    <property type="match status" value="1"/>
</dbReference>
<name>A0A644TYF4_9ZZZZ</name>
<dbReference type="Pfam" id="PF04055">
    <property type="entry name" value="Radical_SAM"/>
    <property type="match status" value="1"/>
</dbReference>